<dbReference type="EMBL" id="CARXXK010000005">
    <property type="protein sequence ID" value="CAI6369492.1"/>
    <property type="molecule type" value="Genomic_DNA"/>
</dbReference>
<accession>A0AAV0XQ00</accession>
<reference evidence="1 2" key="1">
    <citation type="submission" date="2023-01" db="EMBL/GenBank/DDBJ databases">
        <authorList>
            <person name="Whitehead M."/>
        </authorList>
    </citation>
    <scope>NUCLEOTIDE SEQUENCE [LARGE SCALE GENOMIC DNA]</scope>
</reference>
<evidence type="ECO:0000313" key="1">
    <source>
        <dbReference type="EMBL" id="CAI6369492.1"/>
    </source>
</evidence>
<name>A0AAV0XQ00_9HEMI</name>
<dbReference type="AlphaFoldDB" id="A0AAV0XQ00"/>
<protein>
    <submittedName>
        <fullName evidence="1">Uncharacterized protein</fullName>
    </submittedName>
</protein>
<sequence>MPKIPNSKLASIRKWIEPYNISGEVFKILNNTTVFCQNCQKSVTAEKKFQIDQHKCLNKSSSKQTFVHEASTSIENQSQFFKELCNTLISSIIPLHKLQNKNFKSFLEKYTKNIYQMKVY</sequence>
<proteinExistence type="predicted"/>
<comment type="caution">
    <text evidence="1">The sequence shown here is derived from an EMBL/GenBank/DDBJ whole genome shotgun (WGS) entry which is preliminary data.</text>
</comment>
<organism evidence="1 2">
    <name type="scientific">Macrosiphum euphorbiae</name>
    <name type="common">potato aphid</name>
    <dbReference type="NCBI Taxonomy" id="13131"/>
    <lineage>
        <taxon>Eukaryota</taxon>
        <taxon>Metazoa</taxon>
        <taxon>Ecdysozoa</taxon>
        <taxon>Arthropoda</taxon>
        <taxon>Hexapoda</taxon>
        <taxon>Insecta</taxon>
        <taxon>Pterygota</taxon>
        <taxon>Neoptera</taxon>
        <taxon>Paraneoptera</taxon>
        <taxon>Hemiptera</taxon>
        <taxon>Sternorrhyncha</taxon>
        <taxon>Aphidomorpha</taxon>
        <taxon>Aphidoidea</taxon>
        <taxon>Aphididae</taxon>
        <taxon>Macrosiphini</taxon>
        <taxon>Macrosiphum</taxon>
    </lineage>
</organism>
<dbReference type="Proteomes" id="UP001160148">
    <property type="component" value="Unassembled WGS sequence"/>
</dbReference>
<keyword evidence="2" id="KW-1185">Reference proteome</keyword>
<evidence type="ECO:0000313" key="2">
    <source>
        <dbReference type="Proteomes" id="UP001160148"/>
    </source>
</evidence>
<gene>
    <name evidence="1" type="ORF">MEUPH1_LOCUS23725</name>
</gene>